<keyword evidence="3" id="KW-1185">Reference proteome</keyword>
<dbReference type="SUPFAM" id="SSF52091">
    <property type="entry name" value="SpoIIaa-like"/>
    <property type="match status" value="1"/>
</dbReference>
<dbReference type="RefSeq" id="WP_311558622.1">
    <property type="nucleotide sequence ID" value="NZ_JAVREJ010000016.1"/>
</dbReference>
<accession>A0ABU2NDT2</accession>
<evidence type="ECO:0000259" key="1">
    <source>
        <dbReference type="PROSITE" id="PS50801"/>
    </source>
</evidence>
<evidence type="ECO:0000313" key="3">
    <source>
        <dbReference type="Proteomes" id="UP001183202"/>
    </source>
</evidence>
<dbReference type="Proteomes" id="UP001183202">
    <property type="component" value="Unassembled WGS sequence"/>
</dbReference>
<feature type="domain" description="STAS" evidence="1">
    <location>
        <begin position="200"/>
        <end position="286"/>
    </location>
</feature>
<dbReference type="InterPro" id="IPR002645">
    <property type="entry name" value="STAS_dom"/>
</dbReference>
<organism evidence="2 3">
    <name type="scientific">Pseudonocardia charpentierae</name>
    <dbReference type="NCBI Taxonomy" id="3075545"/>
    <lineage>
        <taxon>Bacteria</taxon>
        <taxon>Bacillati</taxon>
        <taxon>Actinomycetota</taxon>
        <taxon>Actinomycetes</taxon>
        <taxon>Pseudonocardiales</taxon>
        <taxon>Pseudonocardiaceae</taxon>
        <taxon>Pseudonocardia</taxon>
    </lineage>
</organism>
<sequence length="286" mass="30921">MRGRFRSAVGGRPWRVSSPIPRTPGDHLCWPFRRPDELSAAARQYVAEGLSRQERVAYVSEGDCTDVYPGLVGIPDLDEHVHQGRLQFVPSDMVHRSDTHAAELPVLEALTGRALEAGYRGLRMFADGTARAHDPTRRAQEVQYEHQLDQFCCTHPVTAFCAYDAAALGNSAVAELVCVHPLANGDLSPFQVCAAGDAEVALAGCVDVFCVDQFEQALQRTGVATTGGTVIIDATDLEFIDVRGMLTLDRYAMAGGATIVLRSAPSVVTRVTELVDLVAVRVDGRS</sequence>
<comment type="caution">
    <text evidence="2">The sequence shown here is derived from an EMBL/GenBank/DDBJ whole genome shotgun (WGS) entry which is preliminary data.</text>
</comment>
<evidence type="ECO:0000313" key="2">
    <source>
        <dbReference type="EMBL" id="MDT0352117.1"/>
    </source>
</evidence>
<dbReference type="PROSITE" id="PS50801">
    <property type="entry name" value="STAS"/>
    <property type="match status" value="1"/>
</dbReference>
<dbReference type="EMBL" id="JAVREJ010000016">
    <property type="protein sequence ID" value="MDT0352117.1"/>
    <property type="molecule type" value="Genomic_DNA"/>
</dbReference>
<name>A0ABU2NDT2_9PSEU</name>
<dbReference type="Gene3D" id="3.30.750.24">
    <property type="entry name" value="STAS domain"/>
    <property type="match status" value="1"/>
</dbReference>
<dbReference type="Pfam" id="PF14417">
    <property type="entry name" value="MEDS"/>
    <property type="match status" value="1"/>
</dbReference>
<reference evidence="3" key="1">
    <citation type="submission" date="2023-07" db="EMBL/GenBank/DDBJ databases">
        <title>30 novel species of actinomycetes from the DSMZ collection.</title>
        <authorList>
            <person name="Nouioui I."/>
        </authorList>
    </citation>
    <scope>NUCLEOTIDE SEQUENCE [LARGE SCALE GENOMIC DNA]</scope>
    <source>
        <strain evidence="3">DSM 45834</strain>
    </source>
</reference>
<dbReference type="CDD" id="cd07043">
    <property type="entry name" value="STAS_anti-anti-sigma_factors"/>
    <property type="match status" value="1"/>
</dbReference>
<dbReference type="InterPro" id="IPR036513">
    <property type="entry name" value="STAS_dom_sf"/>
</dbReference>
<gene>
    <name evidence="2" type="ORF">RM445_21540</name>
</gene>
<dbReference type="InterPro" id="IPR025847">
    <property type="entry name" value="MEDS_domain"/>
</dbReference>
<proteinExistence type="predicted"/>
<protein>
    <submittedName>
        <fullName evidence="2">MEDS domain-containing protein</fullName>
    </submittedName>
</protein>